<comment type="caution">
    <text evidence="1">The sequence shown here is derived from an EMBL/GenBank/DDBJ whole genome shotgun (WGS) entry which is preliminary data.</text>
</comment>
<protein>
    <submittedName>
        <fullName evidence="1">Uncharacterized protein</fullName>
    </submittedName>
</protein>
<name>A0A2M6Z1Q1_9BACT</name>
<dbReference type="AlphaFoldDB" id="A0A2M6Z1Q1"/>
<sequence length="73" mass="8790">MKKYLIETYWTGPEKYFEQQKKTKETNEMNNRPLPMVVPNSKKIEDWGRALTEVKRLKEKGEHGFLCLILEQF</sequence>
<dbReference type="EMBL" id="PEWP01000057">
    <property type="protein sequence ID" value="PIU46334.1"/>
    <property type="molecule type" value="Genomic_DNA"/>
</dbReference>
<reference evidence="2" key="1">
    <citation type="submission" date="2017-09" db="EMBL/GenBank/DDBJ databases">
        <title>Depth-based differentiation of microbial function through sediment-hosted aquifers and enrichment of novel symbionts in the deep terrestrial subsurface.</title>
        <authorList>
            <person name="Probst A.J."/>
            <person name="Ladd B."/>
            <person name="Jarett J.K."/>
            <person name="Geller-Mcgrath D.E."/>
            <person name="Sieber C.M.K."/>
            <person name="Emerson J.B."/>
            <person name="Anantharaman K."/>
            <person name="Thomas B.C."/>
            <person name="Malmstrom R."/>
            <person name="Stieglmeier M."/>
            <person name="Klingl A."/>
            <person name="Woyke T."/>
            <person name="Ryan C.M."/>
            <person name="Banfield J.F."/>
        </authorList>
    </citation>
    <scope>NUCLEOTIDE SEQUENCE [LARGE SCALE GENOMIC DNA]</scope>
</reference>
<evidence type="ECO:0000313" key="2">
    <source>
        <dbReference type="Proteomes" id="UP000228777"/>
    </source>
</evidence>
<organism evidence="1 2">
    <name type="scientific">bacterium (Candidatus Gribaldobacteria) CG07_land_8_20_14_0_80_33_18</name>
    <dbReference type="NCBI Taxonomy" id="2014272"/>
    <lineage>
        <taxon>Bacteria</taxon>
        <taxon>Candidatus Gribaldobacteria</taxon>
    </lineage>
</organism>
<dbReference type="Proteomes" id="UP000228777">
    <property type="component" value="Unassembled WGS sequence"/>
</dbReference>
<evidence type="ECO:0000313" key="1">
    <source>
        <dbReference type="EMBL" id="PIU46334.1"/>
    </source>
</evidence>
<proteinExistence type="predicted"/>
<gene>
    <name evidence="1" type="ORF">COS93_02770</name>
</gene>
<accession>A0A2M6Z1Q1</accession>